<gene>
    <name evidence="9" type="ORF">LIPSTDRAFT_473</name>
</gene>
<keyword evidence="5 8" id="KW-1133">Transmembrane helix</keyword>
<keyword evidence="6 8" id="KW-0472">Membrane</keyword>
<evidence type="ECO:0000313" key="9">
    <source>
        <dbReference type="EMBL" id="ODQ76549.1"/>
    </source>
</evidence>
<dbReference type="GO" id="GO:0034976">
    <property type="term" value="P:response to endoplasmic reticulum stress"/>
    <property type="evidence" value="ECO:0007669"/>
    <property type="project" value="EnsemblFungi"/>
</dbReference>
<dbReference type="GO" id="GO:0016020">
    <property type="term" value="C:membrane"/>
    <property type="evidence" value="ECO:0007669"/>
    <property type="project" value="UniProtKB-SubCell"/>
</dbReference>
<dbReference type="GO" id="GO:0016192">
    <property type="term" value="P:vesicle-mediated transport"/>
    <property type="evidence" value="ECO:0007669"/>
    <property type="project" value="EnsemblFungi"/>
</dbReference>
<dbReference type="AlphaFoldDB" id="A0A1E3QFR4"/>
<protein>
    <recommendedName>
        <fullName evidence="3 8">Protein YOP1</fullName>
    </recommendedName>
</protein>
<dbReference type="Proteomes" id="UP000094385">
    <property type="component" value="Unassembled WGS sequence"/>
</dbReference>
<dbReference type="GO" id="GO:0032153">
    <property type="term" value="C:cell division site"/>
    <property type="evidence" value="ECO:0007669"/>
    <property type="project" value="EnsemblFungi"/>
</dbReference>
<keyword evidence="10" id="KW-1185">Reference proteome</keyword>
<feature type="transmembrane region" description="Helical" evidence="8">
    <location>
        <begin position="36"/>
        <end position="54"/>
    </location>
</feature>
<reference evidence="9 10" key="1">
    <citation type="journal article" date="2016" name="Proc. Natl. Acad. Sci. U.S.A.">
        <title>Comparative genomics of biotechnologically important yeasts.</title>
        <authorList>
            <person name="Riley R."/>
            <person name="Haridas S."/>
            <person name="Wolfe K.H."/>
            <person name="Lopes M.R."/>
            <person name="Hittinger C.T."/>
            <person name="Goeker M."/>
            <person name="Salamov A.A."/>
            <person name="Wisecaver J.H."/>
            <person name="Long T.M."/>
            <person name="Calvey C.H."/>
            <person name="Aerts A.L."/>
            <person name="Barry K.W."/>
            <person name="Choi C."/>
            <person name="Clum A."/>
            <person name="Coughlan A.Y."/>
            <person name="Deshpande S."/>
            <person name="Douglass A.P."/>
            <person name="Hanson S.J."/>
            <person name="Klenk H.-P."/>
            <person name="LaButti K.M."/>
            <person name="Lapidus A."/>
            <person name="Lindquist E.A."/>
            <person name="Lipzen A.M."/>
            <person name="Meier-Kolthoff J.P."/>
            <person name="Ohm R.A."/>
            <person name="Otillar R.P."/>
            <person name="Pangilinan J.L."/>
            <person name="Peng Y."/>
            <person name="Rokas A."/>
            <person name="Rosa C.A."/>
            <person name="Scheuner C."/>
            <person name="Sibirny A.A."/>
            <person name="Slot J.C."/>
            <person name="Stielow J.B."/>
            <person name="Sun H."/>
            <person name="Kurtzman C.P."/>
            <person name="Blackwell M."/>
            <person name="Grigoriev I.V."/>
            <person name="Jeffries T.W."/>
        </authorList>
    </citation>
    <scope>NUCLEOTIDE SEQUENCE [LARGE SCALE GENOMIC DNA]</scope>
    <source>
        <strain evidence="9 10">NRRL Y-11557</strain>
    </source>
</reference>
<feature type="transmembrane region" description="Helical" evidence="8">
    <location>
        <begin position="112"/>
        <end position="129"/>
    </location>
</feature>
<dbReference type="GO" id="GO:0032581">
    <property type="term" value="P:ER-dependent peroxisome organization"/>
    <property type="evidence" value="ECO:0007669"/>
    <property type="project" value="EnsemblFungi"/>
</dbReference>
<comment type="subcellular location">
    <subcellularLocation>
        <location evidence="1 8">Membrane</location>
        <topology evidence="1 8">Multi-pass membrane protein</topology>
    </subcellularLocation>
</comment>
<accession>A0A1E3QFR4</accession>
<evidence type="ECO:0000256" key="3">
    <source>
        <dbReference type="ARBA" id="ARBA00019184"/>
    </source>
</evidence>
<dbReference type="STRING" id="675824.A0A1E3QFR4"/>
<dbReference type="GO" id="GO:0005635">
    <property type="term" value="C:nuclear envelope"/>
    <property type="evidence" value="ECO:0007669"/>
    <property type="project" value="EnsemblFungi"/>
</dbReference>
<organism evidence="9 10">
    <name type="scientific">Lipomyces starkeyi NRRL Y-11557</name>
    <dbReference type="NCBI Taxonomy" id="675824"/>
    <lineage>
        <taxon>Eukaryota</taxon>
        <taxon>Fungi</taxon>
        <taxon>Dikarya</taxon>
        <taxon>Ascomycota</taxon>
        <taxon>Saccharomycotina</taxon>
        <taxon>Lipomycetes</taxon>
        <taxon>Lipomycetales</taxon>
        <taxon>Lipomycetaceae</taxon>
        <taxon>Lipomyces</taxon>
    </lineage>
</organism>
<dbReference type="GO" id="GO:0048309">
    <property type="term" value="P:endoplasmic reticulum inheritance"/>
    <property type="evidence" value="ECO:0007669"/>
    <property type="project" value="EnsemblFungi"/>
</dbReference>
<dbReference type="GO" id="GO:0180020">
    <property type="term" value="F:membrane bending activity"/>
    <property type="evidence" value="ECO:0007669"/>
    <property type="project" value="EnsemblFungi"/>
</dbReference>
<dbReference type="PANTHER" id="PTHR12300">
    <property type="entry name" value="HVA22-LIKE PROTEINS"/>
    <property type="match status" value="1"/>
</dbReference>
<dbReference type="Pfam" id="PF03134">
    <property type="entry name" value="TB2_DP1_HVA22"/>
    <property type="match status" value="1"/>
</dbReference>
<dbReference type="GO" id="GO:0032541">
    <property type="term" value="C:cortical endoplasmic reticulum"/>
    <property type="evidence" value="ECO:0007669"/>
    <property type="project" value="EnsemblFungi"/>
</dbReference>
<dbReference type="InterPro" id="IPR004345">
    <property type="entry name" value="TB2_DP1_HVA22"/>
</dbReference>
<sequence>MSYQDQIFAGISKLDKELNKYHILDKLEKQTGIPKSYGVLGAVGIYLFLIFLNFGGIGELLANLAGLVIPGYYSLLALDSPGTADDTQYLTYWVVFAFFSVIEFWSRAILYWIPFYWFFKVIFVLYLGLPQFNGAKLVYKTVVKPVSAKLLTHAGQASSVASSLKEKVDAASSATTTGASI</sequence>
<dbReference type="OrthoDB" id="10009287at2759"/>
<dbReference type="PANTHER" id="PTHR12300:SF161">
    <property type="entry name" value="RECEPTOR EXPRESSION-ENHANCING PROTEIN"/>
    <property type="match status" value="1"/>
</dbReference>
<evidence type="ECO:0000256" key="5">
    <source>
        <dbReference type="ARBA" id="ARBA00022989"/>
    </source>
</evidence>
<name>A0A1E3QFR4_LIPST</name>
<proteinExistence type="inferred from homology"/>
<evidence type="ECO:0000256" key="7">
    <source>
        <dbReference type="ARBA" id="ARBA00045873"/>
    </source>
</evidence>
<dbReference type="EMBL" id="KV454289">
    <property type="protein sequence ID" value="ODQ76549.1"/>
    <property type="molecule type" value="Genomic_DNA"/>
</dbReference>
<keyword evidence="4 8" id="KW-0812">Transmembrane</keyword>
<dbReference type="GO" id="GO:0007033">
    <property type="term" value="P:vacuole organization"/>
    <property type="evidence" value="ECO:0007669"/>
    <property type="project" value="EnsemblFungi"/>
</dbReference>
<evidence type="ECO:0000256" key="6">
    <source>
        <dbReference type="ARBA" id="ARBA00023136"/>
    </source>
</evidence>
<dbReference type="GO" id="GO:0051292">
    <property type="term" value="P:nuclear pore complex assembly"/>
    <property type="evidence" value="ECO:0007669"/>
    <property type="project" value="EnsemblFungi"/>
</dbReference>
<dbReference type="GO" id="GO:1990809">
    <property type="term" value="P:endoplasmic reticulum tubular network membrane organization"/>
    <property type="evidence" value="ECO:0007669"/>
    <property type="project" value="EnsemblFungi"/>
</dbReference>
<evidence type="ECO:0000256" key="2">
    <source>
        <dbReference type="ARBA" id="ARBA00008573"/>
    </source>
</evidence>
<evidence type="ECO:0000313" key="10">
    <source>
        <dbReference type="Proteomes" id="UP000094385"/>
    </source>
</evidence>
<feature type="transmembrane region" description="Helical" evidence="8">
    <location>
        <begin position="90"/>
        <end position="106"/>
    </location>
</feature>
<evidence type="ECO:0000256" key="8">
    <source>
        <dbReference type="RuleBase" id="RU362006"/>
    </source>
</evidence>
<evidence type="ECO:0000256" key="1">
    <source>
        <dbReference type="ARBA" id="ARBA00004141"/>
    </source>
</evidence>
<evidence type="ECO:0000256" key="4">
    <source>
        <dbReference type="ARBA" id="ARBA00022692"/>
    </source>
</evidence>
<comment type="function">
    <text evidence="7">Required to generate and maintain the structure of the tubular endoplasmic reticulum network and the vacuole. Induces high curvature in membranes and causes membrane tubule formation. Involved in membrane/vesicle trafficking.</text>
</comment>
<comment type="similarity">
    <text evidence="2 8">Belongs to the DP1 family.</text>
</comment>
<comment type="caution">
    <text evidence="8">Lacks conserved residue(s) required for the propagation of feature annotation.</text>
</comment>